<comment type="caution">
    <text evidence="2">The sequence shown here is derived from an EMBL/GenBank/DDBJ whole genome shotgun (WGS) entry which is preliminary data.</text>
</comment>
<sequence>MVITVIYVPRVLDQEIEGEYIDLKQPLKIPGCKALRPDDVMDPMMDQSNQQYHEYLKLAMEYTCFDGILINTWEDLEGETIKALRSNEKLQSVPSCPIYPIGPWRRTVNITEHNEVIQWLDKQNQKLILYVSLKVVEPFHLKK</sequence>
<dbReference type="SUPFAM" id="SSF53756">
    <property type="entry name" value="UDP-Glycosyltransferase/glycogen phosphorylase"/>
    <property type="match status" value="1"/>
</dbReference>
<name>A0AAN8TYZ7_SOLBU</name>
<evidence type="ECO:0000256" key="1">
    <source>
        <dbReference type="ARBA" id="ARBA00022676"/>
    </source>
</evidence>
<dbReference type="PANTHER" id="PTHR48046:SF1">
    <property type="entry name" value="GLYCOSYLTRANSFERASE-RELATED"/>
    <property type="match status" value="1"/>
</dbReference>
<dbReference type="Proteomes" id="UP001371456">
    <property type="component" value="Unassembled WGS sequence"/>
</dbReference>
<dbReference type="PANTHER" id="PTHR48046">
    <property type="entry name" value="UDP-GLYCOSYLTRANSFERASE 72E1"/>
    <property type="match status" value="1"/>
</dbReference>
<dbReference type="AlphaFoldDB" id="A0AAN8TYZ7"/>
<organism evidence="2 3">
    <name type="scientific">Solanum bulbocastanum</name>
    <name type="common">Wild potato</name>
    <dbReference type="NCBI Taxonomy" id="147425"/>
    <lineage>
        <taxon>Eukaryota</taxon>
        <taxon>Viridiplantae</taxon>
        <taxon>Streptophyta</taxon>
        <taxon>Embryophyta</taxon>
        <taxon>Tracheophyta</taxon>
        <taxon>Spermatophyta</taxon>
        <taxon>Magnoliopsida</taxon>
        <taxon>eudicotyledons</taxon>
        <taxon>Gunneridae</taxon>
        <taxon>Pentapetalae</taxon>
        <taxon>asterids</taxon>
        <taxon>lamiids</taxon>
        <taxon>Solanales</taxon>
        <taxon>Solanaceae</taxon>
        <taxon>Solanoideae</taxon>
        <taxon>Solaneae</taxon>
        <taxon>Solanum</taxon>
    </lineage>
</organism>
<protein>
    <submittedName>
        <fullName evidence="2">Uncharacterized protein</fullName>
    </submittedName>
</protein>
<keyword evidence="3" id="KW-1185">Reference proteome</keyword>
<dbReference type="GO" id="GO:0016757">
    <property type="term" value="F:glycosyltransferase activity"/>
    <property type="evidence" value="ECO:0007669"/>
    <property type="project" value="UniProtKB-KW"/>
</dbReference>
<keyword evidence="1" id="KW-0808">Transferase</keyword>
<keyword evidence="1" id="KW-0328">Glycosyltransferase</keyword>
<gene>
    <name evidence="2" type="ORF">RDI58_004386</name>
</gene>
<evidence type="ECO:0000313" key="2">
    <source>
        <dbReference type="EMBL" id="KAK6796685.1"/>
    </source>
</evidence>
<dbReference type="Gene3D" id="3.40.50.2000">
    <property type="entry name" value="Glycogen Phosphorylase B"/>
    <property type="match status" value="1"/>
</dbReference>
<proteinExistence type="predicted"/>
<accession>A0AAN8TYZ7</accession>
<evidence type="ECO:0000313" key="3">
    <source>
        <dbReference type="Proteomes" id="UP001371456"/>
    </source>
</evidence>
<reference evidence="2 3" key="1">
    <citation type="submission" date="2024-02" db="EMBL/GenBank/DDBJ databases">
        <title>de novo genome assembly of Solanum bulbocastanum strain 11H21.</title>
        <authorList>
            <person name="Hosaka A.J."/>
        </authorList>
    </citation>
    <scope>NUCLEOTIDE SEQUENCE [LARGE SCALE GENOMIC DNA]</scope>
    <source>
        <tissue evidence="2">Young leaves</tissue>
    </source>
</reference>
<dbReference type="EMBL" id="JBANQN010000002">
    <property type="protein sequence ID" value="KAK6796685.1"/>
    <property type="molecule type" value="Genomic_DNA"/>
</dbReference>